<dbReference type="Pfam" id="PF01391">
    <property type="entry name" value="Collagen"/>
    <property type="match status" value="1"/>
</dbReference>
<dbReference type="InterPro" id="IPR008160">
    <property type="entry name" value="Collagen"/>
</dbReference>
<feature type="domain" description="Carbohydrate-binding module family 96" evidence="6">
    <location>
        <begin position="27"/>
        <end position="180"/>
    </location>
</feature>
<gene>
    <name evidence="7" type="ORF">THSYN_12135</name>
</gene>
<comment type="subcellular location">
    <subcellularLocation>
        <location evidence="1">Secreted</location>
    </subcellularLocation>
</comment>
<dbReference type="Gene3D" id="2.60.120.970">
    <property type="match status" value="1"/>
</dbReference>
<dbReference type="PANTHER" id="PTHR24637">
    <property type="entry name" value="COLLAGEN"/>
    <property type="match status" value="1"/>
</dbReference>
<evidence type="ECO:0000259" key="6">
    <source>
        <dbReference type="Pfam" id="PF24517"/>
    </source>
</evidence>
<dbReference type="NCBIfam" id="NF033679">
    <property type="entry name" value="DNRLRE_dom"/>
    <property type="match status" value="1"/>
</dbReference>
<evidence type="ECO:0000256" key="2">
    <source>
        <dbReference type="ARBA" id="ARBA00022525"/>
    </source>
</evidence>
<evidence type="ECO:0000256" key="3">
    <source>
        <dbReference type="ARBA" id="ARBA00022729"/>
    </source>
</evidence>
<accession>A0A2K8U7V5</accession>
<dbReference type="KEGG" id="tsy:THSYN_12135"/>
<dbReference type="Pfam" id="PF24517">
    <property type="entry name" value="CBM96"/>
    <property type="match status" value="1"/>
</dbReference>
<evidence type="ECO:0000256" key="4">
    <source>
        <dbReference type="SAM" id="MobiDB-lite"/>
    </source>
</evidence>
<organism evidence="7 8">
    <name type="scientific">Candidatus Thiodictyon syntrophicum</name>
    <dbReference type="NCBI Taxonomy" id="1166950"/>
    <lineage>
        <taxon>Bacteria</taxon>
        <taxon>Pseudomonadati</taxon>
        <taxon>Pseudomonadota</taxon>
        <taxon>Gammaproteobacteria</taxon>
        <taxon>Chromatiales</taxon>
        <taxon>Chromatiaceae</taxon>
        <taxon>Thiodictyon</taxon>
    </lineage>
</organism>
<keyword evidence="3 5" id="KW-0732">Signal</keyword>
<dbReference type="GO" id="GO:0005576">
    <property type="term" value="C:extracellular region"/>
    <property type="evidence" value="ECO:0007669"/>
    <property type="project" value="UniProtKB-SubCell"/>
</dbReference>
<dbReference type="InterPro" id="IPR015943">
    <property type="entry name" value="WD40/YVTN_repeat-like_dom_sf"/>
</dbReference>
<sequence>MKVGCHALRAALLAVLFPVAAGAVNAPVAADAYVLATAPNTNYGGAANGTSLKINPAARALLRFDLSALPAGFASFEVAKATLYVWVSTLLAPGGLEARALADAWSETGVTYSNAPAEGHPIASSELAVAPAGRYLRLDVTAQVRSWVETPEGNFGLALSSDQNSPEASLLIDAKENTQTSHPAYLDIALAGPAGPAGPQGDTGAAGATGLQGPKGDTGAAGATGLQGPKGDTGATGATGLQGPAGLGYDPLKIGMLRWYKVGMPSTVFVGRNPQAIAFDGANVWVANWSGDTITKLRASDGAVLGTYTTGLGPSAVAFDGANVWVANSGRGTVKLIKTGRRSLREFRGQFTQ</sequence>
<feature type="region of interest" description="Disordered" evidence="4">
    <location>
        <begin position="191"/>
        <end position="241"/>
    </location>
</feature>
<keyword evidence="8" id="KW-1185">Reference proteome</keyword>
<dbReference type="Proteomes" id="UP000232638">
    <property type="component" value="Chromosome"/>
</dbReference>
<name>A0A2K8U7V5_9GAMM</name>
<evidence type="ECO:0000313" key="7">
    <source>
        <dbReference type="EMBL" id="AUB81634.1"/>
    </source>
</evidence>
<dbReference type="InterPro" id="IPR011048">
    <property type="entry name" value="Haem_d1_sf"/>
</dbReference>
<feature type="chain" id="PRO_5014953346" description="Carbohydrate-binding module family 96 domain-containing protein" evidence="5">
    <location>
        <begin position="24"/>
        <end position="353"/>
    </location>
</feature>
<proteinExistence type="predicted"/>
<dbReference type="EMBL" id="CP020370">
    <property type="protein sequence ID" value="AUB81634.1"/>
    <property type="molecule type" value="Genomic_DNA"/>
</dbReference>
<dbReference type="InterPro" id="IPR055372">
    <property type="entry name" value="CBM96"/>
</dbReference>
<evidence type="ECO:0000256" key="1">
    <source>
        <dbReference type="ARBA" id="ARBA00004613"/>
    </source>
</evidence>
<evidence type="ECO:0000313" key="8">
    <source>
        <dbReference type="Proteomes" id="UP000232638"/>
    </source>
</evidence>
<keyword evidence="2" id="KW-0964">Secreted</keyword>
<evidence type="ECO:0000256" key="5">
    <source>
        <dbReference type="SAM" id="SignalP"/>
    </source>
</evidence>
<dbReference type="AlphaFoldDB" id="A0A2K8U7V5"/>
<dbReference type="PANTHER" id="PTHR24637:SF421">
    <property type="entry name" value="CUTICLE COLLAGEN DPY-2"/>
    <property type="match status" value="1"/>
</dbReference>
<dbReference type="SUPFAM" id="SSF51004">
    <property type="entry name" value="C-terminal (heme d1) domain of cytochrome cd1-nitrite reductase"/>
    <property type="match status" value="1"/>
</dbReference>
<dbReference type="Gene3D" id="2.130.10.10">
    <property type="entry name" value="YVTN repeat-like/Quinoprotein amine dehydrogenase"/>
    <property type="match status" value="1"/>
</dbReference>
<protein>
    <recommendedName>
        <fullName evidence="6">Carbohydrate-binding module family 96 domain-containing protein</fullName>
    </recommendedName>
</protein>
<feature type="signal peptide" evidence="5">
    <location>
        <begin position="1"/>
        <end position="23"/>
    </location>
</feature>
<reference evidence="7 8" key="1">
    <citation type="submission" date="2017-03" db="EMBL/GenBank/DDBJ databases">
        <title>Complete genome sequence of Candidatus 'Thiodictyon syntrophicum' sp. nov. strain Cad16T, a photolithoautotroph purple sulfur bacterium isolated from an alpine meromictic lake.</title>
        <authorList>
            <person name="Luedin S.M."/>
            <person name="Pothier J.F."/>
            <person name="Danza F."/>
            <person name="Storelli N."/>
            <person name="Wittwer M."/>
            <person name="Tonolla M."/>
        </authorList>
    </citation>
    <scope>NUCLEOTIDE SEQUENCE [LARGE SCALE GENOMIC DNA]</scope>
    <source>
        <strain evidence="7 8">Cad16T</strain>
    </source>
</reference>
<feature type="compositionally biased region" description="Low complexity" evidence="4">
    <location>
        <begin position="191"/>
        <end position="214"/>
    </location>
</feature>